<dbReference type="Pfam" id="PF00501">
    <property type="entry name" value="AMP-binding"/>
    <property type="match status" value="1"/>
</dbReference>
<dbReference type="Gene3D" id="3.40.50.12780">
    <property type="entry name" value="N-terminal domain of ligase-like"/>
    <property type="match status" value="1"/>
</dbReference>
<dbReference type="Pfam" id="PF07993">
    <property type="entry name" value="NAD_binding_4"/>
    <property type="match status" value="1"/>
</dbReference>
<dbReference type="InterPro" id="IPR051414">
    <property type="entry name" value="Adenylate-forming_Reductase"/>
</dbReference>
<dbReference type="InterPro" id="IPR036736">
    <property type="entry name" value="ACP-like_sf"/>
</dbReference>
<feature type="domain" description="Thioester reductase (TE)" evidence="4">
    <location>
        <begin position="717"/>
        <end position="962"/>
    </location>
</feature>
<evidence type="ECO:0000313" key="5">
    <source>
        <dbReference type="EMBL" id="KAG1803876.1"/>
    </source>
</evidence>
<dbReference type="SUPFAM" id="SSF56801">
    <property type="entry name" value="Acetyl-CoA synthetase-like"/>
    <property type="match status" value="1"/>
</dbReference>
<gene>
    <name evidence="5" type="ORF">HD556DRAFT_1226617</name>
</gene>
<dbReference type="Pfam" id="PF23562">
    <property type="entry name" value="AMP-binding_C_3"/>
    <property type="match status" value="1"/>
</dbReference>
<evidence type="ECO:0000313" key="6">
    <source>
        <dbReference type="Proteomes" id="UP000719766"/>
    </source>
</evidence>
<sequence>MVASRSNPVNPPLDGSLFLPELLEFNAQHNSDLTFFVYNKPDNNDLVYISHRDFYRACHRAAHQVRPDRAGIDKEVVGIIANSDTLLYQTVFMGIIFAGLIPFPISPRNSAAAILNLMQKTKCRRLVTTHHSLGFLIDGIKAGSVSQGTDASQLQLDMMPTLKYLYPMLGTGSSDEIFLPYPPQASRSSPDDILYYLHSSGSTGFPKAIPATHQTIIGWCRSSCVINHINILTPLRIAAASVPPFHTTGLLIQLLVPIVSLNSISIYPPTSLHDPLAAPITPNSQNILECVLNTKSNALWAMPFFLEQWVFSPDAVDILKNLEYVLYTGGPLASNMGNALVDAGINIFPHYGSTEIGPVTPLFRYGVENKLWDWLQFTPNVKTRWVDQGDRTYECQILTTPLYGVSVENLPDVKGYTTSDLFIKHPTIEGLWKITGRKDDVLMLSSGEKVIPAPMECIIGTNPHVNGVVIFGRGRSQVGALIEPRPGHEIDVKDEAQVSSFGNQVWPEIEETNKAGPAFSRIFKEMVLVTCREKPLPRTGKGTITKKAASQLYEEEINALYDKVESGRTCIDIPLPTNWTVGDVESWLMLHAVSVSAGKEVDPDTDFFAQGFDSLSATFLRSRIVSSLRSSIDRDVQASAPKFDQNIVFLSPSIRQLARSVVHVVLHGINPTSVDVKVEIESMIEKYSVGFSGGSVGDASAAPLTNGRSRNNHVVILTGSTGGLGSYMLASLLQREDVSVVYAFNRPSRCDASIQERQKNGFVDRGLDVTLLQSEKLLYIETDTSSDDLGLEKELYQKIRTSVTVIIHNAWQLNFNLALSSFEPHVRGTRNLINLALSSPCHPKPRVLFTSSISTAQSWDKSKGPFPEEVQYDAGIAEGLGYGASKYVCERVLVNSKLPACSFRIGQIAGGPPRGAWSTTDWLPIIVKSSVSLGVFPEAQGVGVIQRALLSWIPTHAVSNAILDVAFAKEEPPVAVNLVHPRPVAWGTLMRPVADAIFERKITSAPLPLIPFSEWFEKVESSAKNASEANIKRVPAIKLLNFMRSMSRSDIATRASGEMHLEVGGLASFATAVAQRVSPTVKELEPLSSATATQWVDYWEAVGMFR</sequence>
<dbReference type="EMBL" id="JABBWE010000004">
    <property type="protein sequence ID" value="KAG1803876.1"/>
    <property type="molecule type" value="Genomic_DNA"/>
</dbReference>
<dbReference type="PANTHER" id="PTHR43439">
    <property type="entry name" value="PHENYLACETATE-COENZYME A LIGASE"/>
    <property type="match status" value="1"/>
</dbReference>
<dbReference type="InterPro" id="IPR000873">
    <property type="entry name" value="AMP-dep_synth/lig_dom"/>
</dbReference>
<dbReference type="InterPro" id="IPR013120">
    <property type="entry name" value="FAR_NAD-bd"/>
</dbReference>
<evidence type="ECO:0000259" key="3">
    <source>
        <dbReference type="Pfam" id="PF00501"/>
    </source>
</evidence>
<dbReference type="PANTHER" id="PTHR43439:SF2">
    <property type="entry name" value="ENZYME, PUTATIVE (JCVI)-RELATED"/>
    <property type="match status" value="1"/>
</dbReference>
<dbReference type="SUPFAM" id="SSF51735">
    <property type="entry name" value="NAD(P)-binding Rossmann-fold domains"/>
    <property type="match status" value="1"/>
</dbReference>
<dbReference type="Proteomes" id="UP000719766">
    <property type="component" value="Unassembled WGS sequence"/>
</dbReference>
<dbReference type="InterPro" id="IPR042099">
    <property type="entry name" value="ANL_N_sf"/>
</dbReference>
<dbReference type="PROSITE" id="PS00455">
    <property type="entry name" value="AMP_BINDING"/>
    <property type="match status" value="1"/>
</dbReference>
<dbReference type="OrthoDB" id="429813at2759"/>
<keyword evidence="1" id="KW-0596">Phosphopantetheine</keyword>
<comment type="caution">
    <text evidence="5">The sequence shown here is derived from an EMBL/GenBank/DDBJ whole genome shotgun (WGS) entry which is preliminary data.</text>
</comment>
<dbReference type="InterPro" id="IPR036291">
    <property type="entry name" value="NAD(P)-bd_dom_sf"/>
</dbReference>
<protein>
    <submittedName>
        <fullName evidence="5">Aminoadipate reductase</fullName>
    </submittedName>
</protein>
<dbReference type="SUPFAM" id="SSF47336">
    <property type="entry name" value="ACP-like"/>
    <property type="match status" value="1"/>
</dbReference>
<proteinExistence type="predicted"/>
<evidence type="ECO:0000256" key="2">
    <source>
        <dbReference type="ARBA" id="ARBA00022553"/>
    </source>
</evidence>
<name>A0A9P7J5P0_9AGAM</name>
<dbReference type="Gene3D" id="3.40.50.720">
    <property type="entry name" value="NAD(P)-binding Rossmann-like Domain"/>
    <property type="match status" value="1"/>
</dbReference>
<dbReference type="Gene3D" id="1.10.1200.10">
    <property type="entry name" value="ACP-like"/>
    <property type="match status" value="1"/>
</dbReference>
<dbReference type="AlphaFoldDB" id="A0A9P7J5P0"/>
<organism evidence="5 6">
    <name type="scientific">Suillus plorans</name>
    <dbReference type="NCBI Taxonomy" id="116603"/>
    <lineage>
        <taxon>Eukaryota</taxon>
        <taxon>Fungi</taxon>
        <taxon>Dikarya</taxon>
        <taxon>Basidiomycota</taxon>
        <taxon>Agaricomycotina</taxon>
        <taxon>Agaricomycetes</taxon>
        <taxon>Agaricomycetidae</taxon>
        <taxon>Boletales</taxon>
        <taxon>Suillineae</taxon>
        <taxon>Suillaceae</taxon>
        <taxon>Suillus</taxon>
    </lineage>
</organism>
<dbReference type="InterPro" id="IPR020845">
    <property type="entry name" value="AMP-binding_CS"/>
</dbReference>
<keyword evidence="2" id="KW-0597">Phosphoprotein</keyword>
<feature type="domain" description="AMP-dependent synthetase/ligase" evidence="3">
    <location>
        <begin position="25"/>
        <end position="362"/>
    </location>
</feature>
<dbReference type="RefSeq" id="XP_041166222.1">
    <property type="nucleotide sequence ID" value="XM_041297089.1"/>
</dbReference>
<evidence type="ECO:0000259" key="4">
    <source>
        <dbReference type="Pfam" id="PF07993"/>
    </source>
</evidence>
<keyword evidence="6" id="KW-1185">Reference proteome</keyword>
<dbReference type="GeneID" id="64590853"/>
<reference evidence="5" key="1">
    <citation type="journal article" date="2020" name="New Phytol.">
        <title>Comparative genomics reveals dynamic genome evolution in host specialist ectomycorrhizal fungi.</title>
        <authorList>
            <person name="Lofgren L.A."/>
            <person name="Nguyen N.H."/>
            <person name="Vilgalys R."/>
            <person name="Ruytinx J."/>
            <person name="Liao H.L."/>
            <person name="Branco S."/>
            <person name="Kuo A."/>
            <person name="LaButti K."/>
            <person name="Lipzen A."/>
            <person name="Andreopoulos W."/>
            <person name="Pangilinan J."/>
            <person name="Riley R."/>
            <person name="Hundley H."/>
            <person name="Na H."/>
            <person name="Barry K."/>
            <person name="Grigoriev I.V."/>
            <person name="Stajich J.E."/>
            <person name="Kennedy P.G."/>
        </authorList>
    </citation>
    <scope>NUCLEOTIDE SEQUENCE</scope>
    <source>
        <strain evidence="5">S12</strain>
    </source>
</reference>
<accession>A0A9P7J5P0</accession>
<evidence type="ECO:0000256" key="1">
    <source>
        <dbReference type="ARBA" id="ARBA00022450"/>
    </source>
</evidence>